<dbReference type="InterPro" id="IPR027417">
    <property type="entry name" value="P-loop_NTPase"/>
</dbReference>
<evidence type="ECO:0000313" key="2">
    <source>
        <dbReference type="EMBL" id="TRB03076.1"/>
    </source>
</evidence>
<protein>
    <submittedName>
        <fullName evidence="2">ATP-binding protein</fullName>
    </submittedName>
</protein>
<evidence type="ECO:0000313" key="3">
    <source>
        <dbReference type="Proteomes" id="UP000315434"/>
    </source>
</evidence>
<accession>A0A546XQQ5</accession>
<dbReference type="OrthoDB" id="9797061at2"/>
<dbReference type="InterPro" id="IPR049945">
    <property type="entry name" value="AAA_22"/>
</dbReference>
<evidence type="ECO:0000259" key="1">
    <source>
        <dbReference type="Pfam" id="PF13401"/>
    </source>
</evidence>
<keyword evidence="2" id="KW-0067">ATP-binding</keyword>
<dbReference type="AlphaFoldDB" id="A0A546XQQ5"/>
<organism evidence="2 3">
    <name type="scientific">Rhizobium rhizogenes</name>
    <name type="common">Agrobacterium rhizogenes</name>
    <dbReference type="NCBI Taxonomy" id="359"/>
    <lineage>
        <taxon>Bacteria</taxon>
        <taxon>Pseudomonadati</taxon>
        <taxon>Pseudomonadota</taxon>
        <taxon>Alphaproteobacteria</taxon>
        <taxon>Hyphomicrobiales</taxon>
        <taxon>Rhizobiaceae</taxon>
        <taxon>Rhizobium/Agrobacterium group</taxon>
        <taxon>Rhizobium</taxon>
    </lineage>
</organism>
<sequence>MTTQPMKVNGDTAPIKNVTTALTLVRSLQNRHPLQPNLGVLAGYSGYGKSVAALYCQNKTGAAYVEVRDTWTRAKLLRSILSELGVYQPRGTLSDMEDEVIGLLCRDPRRPLIIDESDLLIKKNLIELVRGIAKASGVPVMLIGEELFPQKLEHVGDRFRDLVLDTKYANPCDLDDARALARTFYPKLMIADDLLHKACVEGEGRVRRVGNSLHNIAEAAARMGVSSIDVVSYEGGNGLFSRSRLPTRREAA</sequence>
<proteinExistence type="predicted"/>
<dbReference type="GO" id="GO:0016887">
    <property type="term" value="F:ATP hydrolysis activity"/>
    <property type="evidence" value="ECO:0007669"/>
    <property type="project" value="InterPro"/>
</dbReference>
<gene>
    <name evidence="2" type="ORF">EXN68_05395</name>
</gene>
<dbReference type="GO" id="GO:0005524">
    <property type="term" value="F:ATP binding"/>
    <property type="evidence" value="ECO:0007669"/>
    <property type="project" value="UniProtKB-KW"/>
</dbReference>
<feature type="domain" description="ORC1/DEAH AAA+ ATPase" evidence="1">
    <location>
        <begin position="36"/>
        <end position="148"/>
    </location>
</feature>
<comment type="caution">
    <text evidence="2">The sequence shown here is derived from an EMBL/GenBank/DDBJ whole genome shotgun (WGS) entry which is preliminary data.</text>
</comment>
<dbReference type="SUPFAM" id="SSF52540">
    <property type="entry name" value="P-loop containing nucleoside triphosphate hydrolases"/>
    <property type="match status" value="1"/>
</dbReference>
<dbReference type="RefSeq" id="WP_112154162.1">
    <property type="nucleotide sequence ID" value="NZ_SGNY01000001.1"/>
</dbReference>
<dbReference type="EMBL" id="SGNY01000001">
    <property type="protein sequence ID" value="TRB03076.1"/>
    <property type="molecule type" value="Genomic_DNA"/>
</dbReference>
<dbReference type="Pfam" id="PF13401">
    <property type="entry name" value="AAA_22"/>
    <property type="match status" value="1"/>
</dbReference>
<name>A0A546XQQ5_RHIRH</name>
<dbReference type="Proteomes" id="UP000315434">
    <property type="component" value="Unassembled WGS sequence"/>
</dbReference>
<keyword evidence="2" id="KW-0547">Nucleotide-binding</keyword>
<reference evidence="2 3" key="1">
    <citation type="journal article" date="2019" name="Appl. Microbiol. Biotechnol.">
        <title>Differential efficiency of wild type rhizogenic strains for rol gene transformation of plants.</title>
        <authorList>
            <person name="Desmet S."/>
            <person name="De Keyser E."/>
            <person name="Van Vaerenbergh J."/>
            <person name="Baeyen S."/>
            <person name="Van Huylenbroeck J."/>
            <person name="Geelen D."/>
            <person name="Dhooghe E."/>
        </authorList>
    </citation>
    <scope>NUCLEOTIDE SEQUENCE [LARGE SCALE GENOMIC DNA]</scope>
    <source>
        <strain evidence="2 3">GBBC3284</strain>
    </source>
</reference>